<dbReference type="Gene3D" id="2.30.180.10">
    <property type="entry name" value="FAS1 domain"/>
    <property type="match status" value="1"/>
</dbReference>
<dbReference type="FunFam" id="2.30.180.10:FF:000032">
    <property type="entry name" value="Fasciclin domain-containing protein, putative"/>
    <property type="match status" value="1"/>
</dbReference>
<gene>
    <name evidence="2" type="ORF">SAMN06296052_11091</name>
</gene>
<dbReference type="InterPro" id="IPR036378">
    <property type="entry name" value="FAS1_dom_sf"/>
</dbReference>
<dbReference type="PROSITE" id="PS50213">
    <property type="entry name" value="FAS1"/>
    <property type="match status" value="1"/>
</dbReference>
<dbReference type="PANTHER" id="PTHR10900:SF77">
    <property type="entry name" value="FI19380P1"/>
    <property type="match status" value="1"/>
</dbReference>
<organism evidence="2 3">
    <name type="scientific">Pontibacter ummariensis</name>
    <dbReference type="NCBI Taxonomy" id="1610492"/>
    <lineage>
        <taxon>Bacteria</taxon>
        <taxon>Pseudomonadati</taxon>
        <taxon>Bacteroidota</taxon>
        <taxon>Cytophagia</taxon>
        <taxon>Cytophagales</taxon>
        <taxon>Hymenobacteraceae</taxon>
        <taxon>Pontibacter</taxon>
    </lineage>
</organism>
<reference evidence="3" key="1">
    <citation type="submission" date="2017-06" db="EMBL/GenBank/DDBJ databases">
        <authorList>
            <person name="Varghese N."/>
            <person name="Submissions S."/>
        </authorList>
    </citation>
    <scope>NUCLEOTIDE SEQUENCE [LARGE SCALE GENOMIC DNA]</scope>
    <source>
        <strain evidence="3">NKM1</strain>
    </source>
</reference>
<name>A0A239G6N4_9BACT</name>
<accession>A0A239G6N4</accession>
<evidence type="ECO:0000313" key="3">
    <source>
        <dbReference type="Proteomes" id="UP000198432"/>
    </source>
</evidence>
<dbReference type="Proteomes" id="UP000198432">
    <property type="component" value="Unassembled WGS sequence"/>
</dbReference>
<dbReference type="AlphaFoldDB" id="A0A239G6N4"/>
<dbReference type="SUPFAM" id="SSF82153">
    <property type="entry name" value="FAS1 domain"/>
    <property type="match status" value="1"/>
</dbReference>
<dbReference type="InterPro" id="IPR050904">
    <property type="entry name" value="Adhesion/Biosynth-related"/>
</dbReference>
<dbReference type="EMBL" id="FZOQ01000010">
    <property type="protein sequence ID" value="SNS64837.1"/>
    <property type="molecule type" value="Genomic_DNA"/>
</dbReference>
<dbReference type="SMART" id="SM00554">
    <property type="entry name" value="FAS1"/>
    <property type="match status" value="1"/>
</dbReference>
<proteinExistence type="predicted"/>
<protein>
    <submittedName>
        <fullName evidence="2">Uncaracterized surface protein containing fasciclin (FAS1) repeats</fullName>
    </submittedName>
</protein>
<keyword evidence="3" id="KW-1185">Reference proteome</keyword>
<evidence type="ECO:0000313" key="2">
    <source>
        <dbReference type="EMBL" id="SNS64837.1"/>
    </source>
</evidence>
<sequence>MIAVAAMLFGCAGTDEGINDTTAIGDTTISETQTMAGDTNYDYDVVADPSDTYEEIFGVVEDPVAYDDMFDDIEETERYDVVTLLKSSPNLSTFVKLLEKADMIDDIQRLEEVTVLAPTNKAFAQMPRPELERLLMPDNEAQLMLLLQTHILPSKISTANVNTMHQIELGDDRHIPVNVDNDGQDITFGDATIIVSDVEGSNGFIHVVDGVIEPTEDSLEDDIRY</sequence>
<evidence type="ECO:0000259" key="1">
    <source>
        <dbReference type="PROSITE" id="PS50213"/>
    </source>
</evidence>
<feature type="domain" description="FAS1" evidence="1">
    <location>
        <begin position="78"/>
        <end position="212"/>
    </location>
</feature>
<dbReference type="InterPro" id="IPR000782">
    <property type="entry name" value="FAS1_domain"/>
</dbReference>
<dbReference type="PANTHER" id="PTHR10900">
    <property type="entry name" value="PERIOSTIN-RELATED"/>
    <property type="match status" value="1"/>
</dbReference>
<dbReference type="Pfam" id="PF02469">
    <property type="entry name" value="Fasciclin"/>
    <property type="match status" value="1"/>
</dbReference>
<dbReference type="GO" id="GO:0005615">
    <property type="term" value="C:extracellular space"/>
    <property type="evidence" value="ECO:0007669"/>
    <property type="project" value="TreeGrafter"/>
</dbReference>